<accession>A0A243WBC1</accession>
<evidence type="ECO:0000313" key="1">
    <source>
        <dbReference type="EMBL" id="OUJ72901.1"/>
    </source>
</evidence>
<organism evidence="1 2">
    <name type="scientific">Hymenobacter crusticola</name>
    <dbReference type="NCBI Taxonomy" id="1770526"/>
    <lineage>
        <taxon>Bacteria</taxon>
        <taxon>Pseudomonadati</taxon>
        <taxon>Bacteroidota</taxon>
        <taxon>Cytophagia</taxon>
        <taxon>Cytophagales</taxon>
        <taxon>Hymenobacteraceae</taxon>
        <taxon>Hymenobacter</taxon>
    </lineage>
</organism>
<dbReference type="EMBL" id="MTSE01000008">
    <property type="protein sequence ID" value="OUJ72901.1"/>
    <property type="molecule type" value="Genomic_DNA"/>
</dbReference>
<name>A0A243WBC1_9BACT</name>
<reference evidence="1 2" key="1">
    <citation type="submission" date="2017-01" db="EMBL/GenBank/DDBJ databases">
        <title>A new Hymenobacter.</title>
        <authorList>
            <person name="Liang Y."/>
            <person name="Feng F."/>
        </authorList>
    </citation>
    <scope>NUCLEOTIDE SEQUENCE [LARGE SCALE GENOMIC DNA]</scope>
    <source>
        <strain evidence="1">MIMBbqt21</strain>
    </source>
</reference>
<comment type="caution">
    <text evidence="1">The sequence shown here is derived from an EMBL/GenBank/DDBJ whole genome shotgun (WGS) entry which is preliminary data.</text>
</comment>
<protein>
    <submittedName>
        <fullName evidence="1">Uncharacterized protein</fullName>
    </submittedName>
</protein>
<keyword evidence="2" id="KW-1185">Reference proteome</keyword>
<proteinExistence type="predicted"/>
<gene>
    <name evidence="1" type="ORF">BXP70_16500</name>
</gene>
<dbReference type="Proteomes" id="UP000194873">
    <property type="component" value="Unassembled WGS sequence"/>
</dbReference>
<sequence length="180" mass="21825">MFNFKLFNNVKKHFKRWLMSRMKTSGSEHRYVVNERYADERYKWKNTDIDALPIIESIKSSYKFYNGKINYGILVRFLRGRIGKDWNDVYSEIINRIPIKLLDYKEMIFWFVANDVEITSEGLWNKKSQKFIWTNGLFESKDIADKWHRLQFIEFYVDPKTNLLMHIPQKSVIKAINHRS</sequence>
<dbReference type="AlphaFoldDB" id="A0A243WBC1"/>
<evidence type="ECO:0000313" key="2">
    <source>
        <dbReference type="Proteomes" id="UP000194873"/>
    </source>
</evidence>